<dbReference type="AlphaFoldDB" id="A0A0F9UUZ9"/>
<comment type="caution">
    <text evidence="1">The sequence shown here is derived from an EMBL/GenBank/DDBJ whole genome shotgun (WGS) entry which is preliminary data.</text>
</comment>
<gene>
    <name evidence="1" type="ORF">LCGC14_0221650</name>
</gene>
<organism evidence="1">
    <name type="scientific">marine sediment metagenome</name>
    <dbReference type="NCBI Taxonomy" id="412755"/>
    <lineage>
        <taxon>unclassified sequences</taxon>
        <taxon>metagenomes</taxon>
        <taxon>ecological metagenomes</taxon>
    </lineage>
</organism>
<sequence>MSDESKMCFMTVANKPYQKYVPWFLYFLNRAYPEAHKLILLDEEITDGIKPMISLLSGNFEIRECAFPEYSTTDANTIKCLRWLIFEPAFLQYDCMSIGDVDMAILFESPSYMDQHLTHCNQLKIPYSNCIRPKGSGPRRMSGIHVIKPKEWFEVMKPIIEKYRPMLLARQIHLLKHGFNEQLLLKMIIESDLGKPPLNLSKAYWSSLVTSHHHGVHIPLAECRGMKGLQMSKGYRCRKEGVLAAIDTPLFRQLSSLSPHIGGIFQAIAKEYRKNSF</sequence>
<dbReference type="EMBL" id="LAZR01000105">
    <property type="protein sequence ID" value="KKN91297.1"/>
    <property type="molecule type" value="Genomic_DNA"/>
</dbReference>
<protein>
    <recommendedName>
        <fullName evidence="2">Nucleotide-diphospho-sugar transferase domain-containing protein</fullName>
    </recommendedName>
</protein>
<evidence type="ECO:0008006" key="2">
    <source>
        <dbReference type="Google" id="ProtNLM"/>
    </source>
</evidence>
<proteinExistence type="predicted"/>
<reference evidence="1" key="1">
    <citation type="journal article" date="2015" name="Nature">
        <title>Complex archaea that bridge the gap between prokaryotes and eukaryotes.</title>
        <authorList>
            <person name="Spang A."/>
            <person name="Saw J.H."/>
            <person name="Jorgensen S.L."/>
            <person name="Zaremba-Niedzwiedzka K."/>
            <person name="Martijn J."/>
            <person name="Lind A.E."/>
            <person name="van Eijk R."/>
            <person name="Schleper C."/>
            <person name="Guy L."/>
            <person name="Ettema T.J."/>
        </authorList>
    </citation>
    <scope>NUCLEOTIDE SEQUENCE</scope>
</reference>
<name>A0A0F9UUZ9_9ZZZZ</name>
<accession>A0A0F9UUZ9</accession>
<evidence type="ECO:0000313" key="1">
    <source>
        <dbReference type="EMBL" id="KKN91297.1"/>
    </source>
</evidence>